<reference evidence="1" key="1">
    <citation type="submission" date="2016-03" db="EMBL/GenBank/DDBJ databases">
        <title>Draft genome sequence of Rosellinia necatrix.</title>
        <authorList>
            <person name="Kanematsu S."/>
        </authorList>
    </citation>
    <scope>NUCLEOTIDE SEQUENCE [LARGE SCALE GENOMIC DNA]</scope>
    <source>
        <strain evidence="1">W97</strain>
    </source>
</reference>
<protein>
    <submittedName>
        <fullName evidence="1">Putative het domain-containing protein</fullName>
    </submittedName>
</protein>
<dbReference type="OrthoDB" id="674604at2759"/>
<gene>
    <name evidence="1" type="ORF">SAMD00023353_1100830</name>
</gene>
<dbReference type="STRING" id="77044.A0A1S8A6S7"/>
<dbReference type="AlphaFoldDB" id="A0A1S8A6S7"/>
<keyword evidence="2" id="KW-1185">Reference proteome</keyword>
<dbReference type="Proteomes" id="UP000054516">
    <property type="component" value="Unassembled WGS sequence"/>
</dbReference>
<sequence>MWLLNTCTWEMRDFISHKQAPPYAVLSHTWGNEEVSFREWQYEPLKDIGKKEGFKKISSCCRQAAEDGFEWVWVDT</sequence>
<dbReference type="EMBL" id="DF977456">
    <property type="protein sequence ID" value="GAW25692.1"/>
    <property type="molecule type" value="Genomic_DNA"/>
</dbReference>
<name>A0A1S8A6S7_ROSNE</name>
<evidence type="ECO:0000313" key="2">
    <source>
        <dbReference type="Proteomes" id="UP000054516"/>
    </source>
</evidence>
<dbReference type="PANTHER" id="PTHR10622:SF10">
    <property type="entry name" value="HET DOMAIN-CONTAINING PROTEIN"/>
    <property type="match status" value="1"/>
</dbReference>
<accession>A0A1S8A6S7</accession>
<proteinExistence type="predicted"/>
<evidence type="ECO:0000313" key="1">
    <source>
        <dbReference type="EMBL" id="GAW25692.1"/>
    </source>
</evidence>
<dbReference type="PANTHER" id="PTHR10622">
    <property type="entry name" value="HET DOMAIN-CONTAINING PROTEIN"/>
    <property type="match status" value="1"/>
</dbReference>
<organism evidence="1">
    <name type="scientific">Rosellinia necatrix</name>
    <name type="common">White root-rot fungus</name>
    <dbReference type="NCBI Taxonomy" id="77044"/>
    <lineage>
        <taxon>Eukaryota</taxon>
        <taxon>Fungi</taxon>
        <taxon>Dikarya</taxon>
        <taxon>Ascomycota</taxon>
        <taxon>Pezizomycotina</taxon>
        <taxon>Sordariomycetes</taxon>
        <taxon>Xylariomycetidae</taxon>
        <taxon>Xylariales</taxon>
        <taxon>Xylariaceae</taxon>
        <taxon>Rosellinia</taxon>
    </lineage>
</organism>
<dbReference type="OMA" id="KIEACCK"/>